<evidence type="ECO:0000313" key="4">
    <source>
        <dbReference type="Proteomes" id="UP000256645"/>
    </source>
</evidence>
<keyword evidence="1" id="KW-0812">Transmembrane</keyword>
<dbReference type="Pfam" id="PF14269">
    <property type="entry name" value="Arylsulfotran_2"/>
    <property type="match status" value="1"/>
</dbReference>
<keyword evidence="1" id="KW-1133">Transmembrane helix</keyword>
<evidence type="ECO:0000256" key="1">
    <source>
        <dbReference type="SAM" id="Phobius"/>
    </source>
</evidence>
<sequence length="567" mass="63228">MRTSMAALLLLLWPLAANALSWSAYDLGLYGISPTQHYVSTAFTSPQMNILQWDARCERDGAYVLISPRGYQVENPGPIMLDNRGNLVWTETRFGQVTNLQVQQYRGESYLTFWAGASYGPHSNGSYYMLDSAYDIAKKVDAVGPDVAGDLHEFKITENNTALMTIYQDHEVECSRLGIDSSSSCWINDGLFQEVDIETGDLIFQWRASDHVKISDSYKGRGSEGTSKENSYDYFHINSVHKDPQGNYYISSRYMFTVYCISPAGDILWYLGGKNNNFTDLSGGYATNFAYQHHANWHANNTFTIFDNNGNNVFHNPSEFSRGMTVSLDLTAMTATLLRTYVHPDRILAISQGSIQQLPDSGNVFVGWGNSPAYTEFTGEGEVLCNVHYGAGLFFELIDLGWVKSYRSFKGQWVGKPKTRPDIKVVGGQVYVSWNGATELAGWRLQSAASADATDGDFKDVDQLPRETFETAFVLGDVEGLFFRAAALDKSGAVLGYTNVTHSTPEPTVTPFLSIIVLALFLLGAFLVVRRYRSAISRQLWKISSTRKSSPQQYELLNSDDEPNIRG</sequence>
<dbReference type="Proteomes" id="UP000256645">
    <property type="component" value="Unassembled WGS sequence"/>
</dbReference>
<dbReference type="STRING" id="1849047.A0A3D8S7K5"/>
<keyword evidence="1" id="KW-0472">Membrane</keyword>
<feature type="transmembrane region" description="Helical" evidence="1">
    <location>
        <begin position="509"/>
        <end position="529"/>
    </location>
</feature>
<feature type="signal peptide" evidence="2">
    <location>
        <begin position="1"/>
        <end position="19"/>
    </location>
</feature>
<dbReference type="PANTHER" id="PTHR35340">
    <property type="entry name" value="PQQ ENZYME REPEAT PROTEIN-RELATED"/>
    <property type="match status" value="1"/>
</dbReference>
<protein>
    <recommendedName>
        <fullName evidence="5">ASST-domain-containing protein</fullName>
    </recommendedName>
</protein>
<keyword evidence="2" id="KW-0732">Signal</keyword>
<dbReference type="InterPro" id="IPR039535">
    <property type="entry name" value="ASST-like"/>
</dbReference>
<evidence type="ECO:0008006" key="5">
    <source>
        <dbReference type="Google" id="ProtNLM"/>
    </source>
</evidence>
<comment type="caution">
    <text evidence="3">The sequence shown here is derived from an EMBL/GenBank/DDBJ whole genome shotgun (WGS) entry which is preliminary data.</text>
</comment>
<accession>A0A3D8S7K5</accession>
<proteinExistence type="predicted"/>
<dbReference type="OrthoDB" id="5427350at2759"/>
<gene>
    <name evidence="3" type="ORF">BP6252_03378</name>
</gene>
<organism evidence="3 4">
    <name type="scientific">Coleophoma cylindrospora</name>
    <dbReference type="NCBI Taxonomy" id="1849047"/>
    <lineage>
        <taxon>Eukaryota</taxon>
        <taxon>Fungi</taxon>
        <taxon>Dikarya</taxon>
        <taxon>Ascomycota</taxon>
        <taxon>Pezizomycotina</taxon>
        <taxon>Leotiomycetes</taxon>
        <taxon>Helotiales</taxon>
        <taxon>Dermateaceae</taxon>
        <taxon>Coleophoma</taxon>
    </lineage>
</organism>
<dbReference type="PANTHER" id="PTHR35340:SF5">
    <property type="entry name" value="ASST-DOMAIN-CONTAINING PROTEIN"/>
    <property type="match status" value="1"/>
</dbReference>
<evidence type="ECO:0000256" key="2">
    <source>
        <dbReference type="SAM" id="SignalP"/>
    </source>
</evidence>
<name>A0A3D8S7K5_9HELO</name>
<evidence type="ECO:0000313" key="3">
    <source>
        <dbReference type="EMBL" id="RDW82266.1"/>
    </source>
</evidence>
<dbReference type="InterPro" id="IPR053143">
    <property type="entry name" value="Arylsulfate_ST"/>
</dbReference>
<dbReference type="AlphaFoldDB" id="A0A3D8S7K5"/>
<reference evidence="3 4" key="1">
    <citation type="journal article" date="2018" name="IMA Fungus">
        <title>IMA Genome-F 9: Draft genome sequence of Annulohypoxylon stygium, Aspergillus mulundensis, Berkeleyomyces basicola (syn. Thielaviopsis basicola), Ceratocystis smalleyi, two Cercospora beticola strains, Coleophoma cylindrospora, Fusarium fracticaudum, Phialophora cf. hyalina, and Morchella septimelata.</title>
        <authorList>
            <person name="Wingfield B.D."/>
            <person name="Bills G.F."/>
            <person name="Dong Y."/>
            <person name="Huang W."/>
            <person name="Nel W.J."/>
            <person name="Swalarsk-Parry B.S."/>
            <person name="Vaghefi N."/>
            <person name="Wilken P.M."/>
            <person name="An Z."/>
            <person name="de Beer Z.W."/>
            <person name="De Vos L."/>
            <person name="Chen L."/>
            <person name="Duong T.A."/>
            <person name="Gao Y."/>
            <person name="Hammerbacher A."/>
            <person name="Kikkert J.R."/>
            <person name="Li Y."/>
            <person name="Li H."/>
            <person name="Li K."/>
            <person name="Li Q."/>
            <person name="Liu X."/>
            <person name="Ma X."/>
            <person name="Naidoo K."/>
            <person name="Pethybridge S.J."/>
            <person name="Sun J."/>
            <person name="Steenkamp E.T."/>
            <person name="van der Nest M.A."/>
            <person name="van Wyk S."/>
            <person name="Wingfield M.J."/>
            <person name="Xiong C."/>
            <person name="Yue Q."/>
            <person name="Zhang X."/>
        </authorList>
    </citation>
    <scope>NUCLEOTIDE SEQUENCE [LARGE SCALE GENOMIC DNA]</scope>
    <source>
        <strain evidence="3 4">BP6252</strain>
    </source>
</reference>
<keyword evidence="4" id="KW-1185">Reference proteome</keyword>
<dbReference type="EMBL" id="PDLM01000003">
    <property type="protein sequence ID" value="RDW82266.1"/>
    <property type="molecule type" value="Genomic_DNA"/>
</dbReference>
<feature type="chain" id="PRO_5017785684" description="ASST-domain-containing protein" evidence="2">
    <location>
        <begin position="20"/>
        <end position="567"/>
    </location>
</feature>